<feature type="compositionally biased region" description="Low complexity" evidence="1">
    <location>
        <begin position="334"/>
        <end position="349"/>
    </location>
</feature>
<dbReference type="EMBL" id="CAXLJM020000022">
    <property type="protein sequence ID" value="CAL8088421.1"/>
    <property type="molecule type" value="Genomic_DNA"/>
</dbReference>
<name>A0ABP1Q5H1_9HEXA</name>
<comment type="caution">
    <text evidence="2">The sequence shown here is derived from an EMBL/GenBank/DDBJ whole genome shotgun (WGS) entry which is preliminary data.</text>
</comment>
<evidence type="ECO:0000313" key="2">
    <source>
        <dbReference type="EMBL" id="CAL8088421.1"/>
    </source>
</evidence>
<gene>
    <name evidence="2" type="ORF">ODALV1_LOCUS7051</name>
</gene>
<feature type="region of interest" description="Disordered" evidence="1">
    <location>
        <begin position="328"/>
        <end position="353"/>
    </location>
</feature>
<accession>A0ABP1Q5H1</accession>
<organism evidence="2 3">
    <name type="scientific">Orchesella dallaii</name>
    <dbReference type="NCBI Taxonomy" id="48710"/>
    <lineage>
        <taxon>Eukaryota</taxon>
        <taxon>Metazoa</taxon>
        <taxon>Ecdysozoa</taxon>
        <taxon>Arthropoda</taxon>
        <taxon>Hexapoda</taxon>
        <taxon>Collembola</taxon>
        <taxon>Entomobryomorpha</taxon>
        <taxon>Entomobryoidea</taxon>
        <taxon>Orchesellidae</taxon>
        <taxon>Orchesellinae</taxon>
        <taxon>Orchesella</taxon>
    </lineage>
</organism>
<proteinExistence type="predicted"/>
<protein>
    <submittedName>
        <fullName evidence="2">Uncharacterized protein</fullName>
    </submittedName>
</protein>
<dbReference type="Proteomes" id="UP001642540">
    <property type="component" value="Unassembled WGS sequence"/>
</dbReference>
<evidence type="ECO:0000256" key="1">
    <source>
        <dbReference type="SAM" id="MobiDB-lite"/>
    </source>
</evidence>
<keyword evidence="3" id="KW-1185">Reference proteome</keyword>
<feature type="region of interest" description="Disordered" evidence="1">
    <location>
        <begin position="1"/>
        <end position="36"/>
    </location>
</feature>
<sequence length="610" mass="67925">MGKIKEKPGPGRAIRTSPVKGPRKSGDHDQMPSLELANAIDITSKLHQAKDVNIEQQSLNPPKLVLVDRDKKPTKTKRVLKWANRSQPSVHNQQEVTGSTPPPALLPIEMPVPVPVSEETFVPVVKQKEKDTHLKITKSVITTKKSKEIKISKVGQAVVIQEKVKSPEEPFTIYSMYRDMKDIVISDRWCIPEPMWDPQCAREVLLCYELDVLLDGSVRMKRCIKILENFNVVVLLDGTDKTHLFKEKHPTVASVSELCDLIRKVTMVKVCSGIKDCDPTELDNISVKVIERGGSWFSSECNVEVEKGCLGNICRKCTSLRNTLRRKIRRQFGTSEPSTSTPTTPSNNPRLLSNSLKPVLRSVGEALYSNLHHMSGQRYSDEYTIPQPRSGNQILHPTLGIYMNSELKQRLDEIAANPPPLTKIEHVIEFDPRTMTKTVKRIHSPLTSFRNTITSGGRAAKRLKTDGQSFVMGNNGELTLVTTPNGDTIQIPEGYVLADENQWGENVVVQKVSGSDDQFVLGDDNSIIVGSNFTLEDGEEYEVIGEAPSGDDSIQMLPLGNDSNIEIVEVGELDENMITLVDADTQPEIQPVDPSSDIFKFLQAHSRLQA</sequence>
<evidence type="ECO:0000313" key="3">
    <source>
        <dbReference type="Proteomes" id="UP001642540"/>
    </source>
</evidence>
<reference evidence="2 3" key="1">
    <citation type="submission" date="2024-08" db="EMBL/GenBank/DDBJ databases">
        <authorList>
            <person name="Cucini C."/>
            <person name="Frati F."/>
        </authorList>
    </citation>
    <scope>NUCLEOTIDE SEQUENCE [LARGE SCALE GENOMIC DNA]</scope>
</reference>